<protein>
    <submittedName>
        <fullName evidence="1">PIG-L family deacetylase</fullName>
    </submittedName>
</protein>
<dbReference type="RefSeq" id="WP_281470626.1">
    <property type="nucleotide sequence ID" value="NZ_CP124537.1"/>
</dbReference>
<evidence type="ECO:0000313" key="2">
    <source>
        <dbReference type="Proteomes" id="UP001230978"/>
    </source>
</evidence>
<accession>A0ABY8QDR2</accession>
<dbReference type="InterPro" id="IPR024078">
    <property type="entry name" value="LmbE-like_dom_sf"/>
</dbReference>
<sequence>MRILAIGAHPDDLEIFAFGTLSAWAAMGAHLTLAVATDGAKGGTLPASDLPAIRAEETALALSPLGAGGPIILGFPDGELRADAELEECLKGMIQDTAADLILTHAPNDYHGDHRALSMAVLQAAGFSAPVLFMDSLNGTGFTPTHWVDVTAHWDAKEAAILAHTSQDPTRFVAMANRQAAFRAGECNAPPEARAEAFRFEPRFPFADIRALLPPPPPLRPIGHRGRALQE</sequence>
<dbReference type="EMBL" id="CP124537">
    <property type="protein sequence ID" value="WGV18415.1"/>
    <property type="molecule type" value="Genomic_DNA"/>
</dbReference>
<dbReference type="PANTHER" id="PTHR12993:SF30">
    <property type="entry name" value="N-ACETYL-ALPHA-D-GLUCOSAMINYL L-MALATE DEACETYLASE 1"/>
    <property type="match status" value="1"/>
</dbReference>
<dbReference type="SUPFAM" id="SSF102588">
    <property type="entry name" value="LmbE-like"/>
    <property type="match status" value="1"/>
</dbReference>
<dbReference type="Proteomes" id="UP001230978">
    <property type="component" value="Plasmid unnamed2"/>
</dbReference>
<name>A0ABY8QDR2_9RHOB</name>
<dbReference type="Pfam" id="PF02585">
    <property type="entry name" value="PIG-L"/>
    <property type="match status" value="1"/>
</dbReference>
<organism evidence="1 2">
    <name type="scientific">Fuscovulum ytuae</name>
    <dbReference type="NCBI Taxonomy" id="3042299"/>
    <lineage>
        <taxon>Bacteria</taxon>
        <taxon>Pseudomonadati</taxon>
        <taxon>Pseudomonadota</taxon>
        <taxon>Alphaproteobacteria</taxon>
        <taxon>Rhodobacterales</taxon>
        <taxon>Paracoccaceae</taxon>
        <taxon>Fuscovulum</taxon>
    </lineage>
</organism>
<reference evidence="1 2" key="1">
    <citation type="submission" date="2023-04" db="EMBL/GenBank/DDBJ databases">
        <title>YMD61, complete Genome.</title>
        <authorList>
            <person name="Zhang J."/>
        </authorList>
    </citation>
    <scope>NUCLEOTIDE SEQUENCE [LARGE SCALE GENOMIC DNA]</scope>
    <source>
        <strain evidence="1 2">YMD61</strain>
        <plasmid evidence="1 2">unnamed2</plasmid>
    </source>
</reference>
<keyword evidence="2" id="KW-1185">Reference proteome</keyword>
<dbReference type="PANTHER" id="PTHR12993">
    <property type="entry name" value="N-ACETYLGLUCOSAMINYL-PHOSPHATIDYLINOSITOL DE-N-ACETYLASE-RELATED"/>
    <property type="match status" value="1"/>
</dbReference>
<geneLocation type="plasmid" evidence="1 2">
    <name>unnamed2</name>
</geneLocation>
<proteinExistence type="predicted"/>
<evidence type="ECO:0000313" key="1">
    <source>
        <dbReference type="EMBL" id="WGV18415.1"/>
    </source>
</evidence>
<dbReference type="Gene3D" id="3.40.50.10320">
    <property type="entry name" value="LmbE-like"/>
    <property type="match status" value="1"/>
</dbReference>
<gene>
    <name evidence="1" type="ORF">QF092_19515</name>
</gene>
<keyword evidence="1" id="KW-0614">Plasmid</keyword>
<dbReference type="InterPro" id="IPR003737">
    <property type="entry name" value="GlcNAc_PI_deacetylase-related"/>
</dbReference>